<dbReference type="RefSeq" id="WP_309758399.1">
    <property type="nucleotide sequence ID" value="NZ_JAVJAF010000001.1"/>
</dbReference>
<evidence type="ECO:0000313" key="3">
    <source>
        <dbReference type="Proteomes" id="UP001268036"/>
    </source>
</evidence>
<protein>
    <submittedName>
        <fullName evidence="2">Uncharacterized protein YdgA (DUF945 family)</fullName>
    </submittedName>
</protein>
<accession>A0AAJ2BHW1</accession>
<feature type="region of interest" description="Disordered" evidence="1">
    <location>
        <begin position="467"/>
        <end position="489"/>
    </location>
</feature>
<evidence type="ECO:0000256" key="1">
    <source>
        <dbReference type="SAM" id="MobiDB-lite"/>
    </source>
</evidence>
<gene>
    <name evidence="2" type="ORF">QE440_002300</name>
</gene>
<organism evidence="2 3">
    <name type="scientific">Pseudomonas oryzihabitans</name>
    <dbReference type="NCBI Taxonomy" id="47885"/>
    <lineage>
        <taxon>Bacteria</taxon>
        <taxon>Pseudomonadati</taxon>
        <taxon>Pseudomonadota</taxon>
        <taxon>Gammaproteobacteria</taxon>
        <taxon>Pseudomonadales</taxon>
        <taxon>Pseudomonadaceae</taxon>
        <taxon>Pseudomonas</taxon>
    </lineage>
</organism>
<sequence>MKKPLFTTLAGLALVAVGIGVGGAWYTGGRLEGELRQAASQAQAALQAEMPEYRPQIQLAEFHRGLFSSSAIFSLSMQPEDRSPVEVLRVADQIQHGPFPLTRLKSLQLAPVMAVNRLTLIRTPIVAELFTLAKGAEPVRLDATLGYDRSVDGQLIVAPLQMDQPQGAVAFSGLNAGFRTDLEAQQFRLEGSVGHFSFNVRTPDGWTKLELQGLSLTGDNRRNADGFWLGPGALRLTGLVLAMPGQPEVQLQDLQLKGDTQQQGQQLSGTLDASLGRLAVAGQTLGKATLSARYSHLDSPALAQLNTLLQHLPLDTDEGLDPTTQATLQQHLSDVLATRPQLVVDDLRFDTASGSNHLRLDLTLDKPTTYDLPPAQLGAQVLSRLDARLAVARSSLVDGVLFQAGGQREQPAMQQQAQATAEALANIGLNSGLLKAEGKDLVATLNYAAGRLLLNGQEVPPEQLLALLQPPQPPAPTPPTKPQNKAPKR</sequence>
<reference evidence="2" key="1">
    <citation type="submission" date="2023-08" db="EMBL/GenBank/DDBJ databases">
        <title>Functional and genomic diversity of the sorghum phyllosphere microbiome.</title>
        <authorList>
            <person name="Shade A."/>
        </authorList>
    </citation>
    <scope>NUCLEOTIDE SEQUENCE</scope>
    <source>
        <strain evidence="2">SORGH_AS_0201</strain>
    </source>
</reference>
<dbReference type="Proteomes" id="UP001268036">
    <property type="component" value="Unassembled WGS sequence"/>
</dbReference>
<dbReference type="InterPro" id="IPR010352">
    <property type="entry name" value="DUF945"/>
</dbReference>
<evidence type="ECO:0000313" key="2">
    <source>
        <dbReference type="EMBL" id="MDR6234559.1"/>
    </source>
</evidence>
<comment type="caution">
    <text evidence="2">The sequence shown here is derived from an EMBL/GenBank/DDBJ whole genome shotgun (WGS) entry which is preliminary data.</text>
</comment>
<dbReference type="Pfam" id="PF06097">
    <property type="entry name" value="DUF945"/>
    <property type="match status" value="1"/>
</dbReference>
<dbReference type="EMBL" id="JAVJAF010000001">
    <property type="protein sequence ID" value="MDR6234559.1"/>
    <property type="molecule type" value="Genomic_DNA"/>
</dbReference>
<name>A0AAJ2BHW1_9PSED</name>
<dbReference type="AlphaFoldDB" id="A0AAJ2BHW1"/>
<feature type="compositionally biased region" description="Pro residues" evidence="1">
    <location>
        <begin position="470"/>
        <end position="481"/>
    </location>
</feature>
<proteinExistence type="predicted"/>